<evidence type="ECO:0000256" key="4">
    <source>
        <dbReference type="ARBA" id="ARBA00022801"/>
    </source>
</evidence>
<keyword evidence="3" id="KW-0732">Signal</keyword>
<dbReference type="GO" id="GO:0008239">
    <property type="term" value="F:dipeptidyl-peptidase activity"/>
    <property type="evidence" value="ECO:0007669"/>
    <property type="project" value="TreeGrafter"/>
</dbReference>
<dbReference type="Ensembl" id="ENSCSAVT00000000129.1">
    <property type="protein sequence ID" value="ENSCSAVP00000000128.1"/>
    <property type="gene ID" value="ENSCSAVG00000000063.1"/>
</dbReference>
<dbReference type="InterPro" id="IPR042269">
    <property type="entry name" value="Ser_carbopepase_S28_SKS"/>
</dbReference>
<evidence type="ECO:0000256" key="1">
    <source>
        <dbReference type="ARBA" id="ARBA00011079"/>
    </source>
</evidence>
<dbReference type="InterPro" id="IPR029058">
    <property type="entry name" value="AB_hydrolase_fold"/>
</dbReference>
<dbReference type="PANTHER" id="PTHR11010">
    <property type="entry name" value="PROTEASE S28 PRO-X CARBOXYPEPTIDASE-RELATED"/>
    <property type="match status" value="1"/>
</dbReference>
<evidence type="ECO:0000256" key="5">
    <source>
        <dbReference type="ARBA" id="ARBA00023180"/>
    </source>
</evidence>
<evidence type="ECO:0000256" key="2">
    <source>
        <dbReference type="ARBA" id="ARBA00022670"/>
    </source>
</evidence>
<comment type="similarity">
    <text evidence="1">Belongs to the peptidase S28 family.</text>
</comment>
<dbReference type="Proteomes" id="UP000007875">
    <property type="component" value="Unassembled WGS sequence"/>
</dbReference>
<evidence type="ECO:0000313" key="6">
    <source>
        <dbReference type="Ensembl" id="ENSCSAVP00000000128.1"/>
    </source>
</evidence>
<protein>
    <submittedName>
        <fullName evidence="6">Uncharacterized protein</fullName>
    </submittedName>
</protein>
<dbReference type="AlphaFoldDB" id="H2Y480"/>
<reference evidence="7" key="1">
    <citation type="submission" date="2003-08" db="EMBL/GenBank/DDBJ databases">
        <authorList>
            <person name="Birren B."/>
            <person name="Nusbaum C."/>
            <person name="Abebe A."/>
            <person name="Abouelleil A."/>
            <person name="Adekoya E."/>
            <person name="Ait-zahra M."/>
            <person name="Allen N."/>
            <person name="Allen T."/>
            <person name="An P."/>
            <person name="Anderson M."/>
            <person name="Anderson S."/>
            <person name="Arachchi H."/>
            <person name="Armbruster J."/>
            <person name="Bachantsang P."/>
            <person name="Baldwin J."/>
            <person name="Barry A."/>
            <person name="Bayul T."/>
            <person name="Blitshsteyn B."/>
            <person name="Bloom T."/>
            <person name="Blye J."/>
            <person name="Boguslavskiy L."/>
            <person name="Borowsky M."/>
            <person name="Boukhgalter B."/>
            <person name="Brunache A."/>
            <person name="Butler J."/>
            <person name="Calixte N."/>
            <person name="Calvo S."/>
            <person name="Camarata J."/>
            <person name="Campo K."/>
            <person name="Chang J."/>
            <person name="Cheshatsang Y."/>
            <person name="Citroen M."/>
            <person name="Collymore A."/>
            <person name="Considine T."/>
            <person name="Cook A."/>
            <person name="Cooke P."/>
            <person name="Corum B."/>
            <person name="Cuomo C."/>
            <person name="David R."/>
            <person name="Dawoe T."/>
            <person name="Degray S."/>
            <person name="Dodge S."/>
            <person name="Dooley K."/>
            <person name="Dorje P."/>
            <person name="Dorjee K."/>
            <person name="Dorris L."/>
            <person name="Duffey N."/>
            <person name="Dupes A."/>
            <person name="Elkins T."/>
            <person name="Engels R."/>
            <person name="Erickson J."/>
            <person name="Farina A."/>
            <person name="Faro S."/>
            <person name="Ferreira P."/>
            <person name="Fischer H."/>
            <person name="Fitzgerald M."/>
            <person name="Foley K."/>
            <person name="Gage D."/>
            <person name="Galagan J."/>
            <person name="Gearin G."/>
            <person name="Gnerre S."/>
            <person name="Gnirke A."/>
            <person name="Goyette A."/>
            <person name="Graham J."/>
            <person name="Grandbois E."/>
            <person name="Gyaltsen K."/>
            <person name="Hafez N."/>
            <person name="Hagopian D."/>
            <person name="Hagos B."/>
            <person name="Hall J."/>
            <person name="Hatcher B."/>
            <person name="Heller A."/>
            <person name="Higgins H."/>
            <person name="Honan T."/>
            <person name="Horn A."/>
            <person name="Houde N."/>
            <person name="Hughes L."/>
            <person name="Hulme W."/>
            <person name="Husby E."/>
            <person name="Iliev I."/>
            <person name="Jaffe D."/>
            <person name="Jones C."/>
            <person name="Kamal M."/>
            <person name="Kamat A."/>
            <person name="Kamvysselis M."/>
            <person name="Karlsson E."/>
            <person name="Kells C."/>
            <person name="Kieu A."/>
            <person name="Kisner P."/>
            <person name="Kodira C."/>
            <person name="Kulbokas E."/>
            <person name="Labutti K."/>
            <person name="Lama D."/>
            <person name="Landers T."/>
            <person name="Leger J."/>
            <person name="Levine S."/>
            <person name="Lewis D."/>
            <person name="Lewis T."/>
            <person name="Lindblad-toh K."/>
            <person name="Liu X."/>
            <person name="Lokyitsang T."/>
            <person name="Lokyitsang Y."/>
            <person name="Lucien O."/>
            <person name="Lui A."/>
            <person name="Ma L.J."/>
            <person name="Mabbitt R."/>
            <person name="Macdonald J."/>
            <person name="Maclean C."/>
            <person name="Major J."/>
            <person name="Manning J."/>
            <person name="Marabella R."/>
            <person name="Maru K."/>
            <person name="Matthews C."/>
            <person name="Mauceli E."/>
            <person name="Mccarthy M."/>
            <person name="Mcdonough S."/>
            <person name="Mcghee T."/>
            <person name="Meldrim J."/>
            <person name="Meneus L."/>
            <person name="Mesirov J."/>
            <person name="Mihalev A."/>
            <person name="Mihova T."/>
            <person name="Mikkelsen T."/>
            <person name="Mlenga V."/>
            <person name="Moru K."/>
            <person name="Mozes J."/>
            <person name="Mulrain L."/>
            <person name="Munson G."/>
            <person name="Naylor J."/>
            <person name="Newes C."/>
            <person name="Nguyen C."/>
            <person name="Nguyen N."/>
            <person name="Nguyen T."/>
            <person name="Nicol R."/>
            <person name="Nielsen C."/>
            <person name="Nizzari M."/>
            <person name="Norbu C."/>
            <person name="Norbu N."/>
            <person name="O'donnell P."/>
            <person name="Okoawo O."/>
            <person name="O'leary S."/>
            <person name="Omotosho B."/>
            <person name="O'neill K."/>
            <person name="Osman S."/>
            <person name="Parker S."/>
            <person name="Perrin D."/>
            <person name="Phunkhang P."/>
            <person name="Piqani B."/>
            <person name="Purcell S."/>
            <person name="Rachupka T."/>
            <person name="Ramasamy U."/>
            <person name="Rameau R."/>
            <person name="Ray V."/>
            <person name="Raymond C."/>
            <person name="Retta R."/>
            <person name="Richardson S."/>
            <person name="Rise C."/>
            <person name="Rodriguez J."/>
            <person name="Rogers J."/>
            <person name="Rogov P."/>
            <person name="Rutman M."/>
            <person name="Schupbach R."/>
            <person name="Seaman C."/>
            <person name="Settipalli S."/>
            <person name="Sharpe T."/>
            <person name="Sheridan J."/>
            <person name="Sherpa N."/>
            <person name="Shi J."/>
            <person name="Smirnov S."/>
            <person name="Smith C."/>
            <person name="Sougnez C."/>
            <person name="Spencer B."/>
            <person name="Stalker J."/>
            <person name="Stange-thomann N."/>
            <person name="Stavropoulos S."/>
            <person name="Stetson K."/>
            <person name="Stone C."/>
            <person name="Stone S."/>
            <person name="Stubbs M."/>
            <person name="Talamas J."/>
            <person name="Tchuinga P."/>
            <person name="Tenzing P."/>
            <person name="Tesfaye S."/>
            <person name="Theodore J."/>
            <person name="Thoulutsang Y."/>
            <person name="Topham K."/>
            <person name="Towey S."/>
            <person name="Tsamla T."/>
            <person name="Tsomo N."/>
            <person name="Vallee D."/>
            <person name="Vassiliev H."/>
            <person name="Venkataraman V."/>
            <person name="Vinson J."/>
            <person name="Vo A."/>
            <person name="Wade C."/>
            <person name="Wang S."/>
            <person name="Wangchuk T."/>
            <person name="Wangdi T."/>
            <person name="Whittaker C."/>
            <person name="Wilkinson J."/>
            <person name="Wu Y."/>
            <person name="Wyman D."/>
            <person name="Yadav S."/>
            <person name="Yang S."/>
            <person name="Yang X."/>
            <person name="Yeager S."/>
            <person name="Yee E."/>
            <person name="Young G."/>
            <person name="Zainoun J."/>
            <person name="Zembeck L."/>
            <person name="Zimmer A."/>
            <person name="Zody M."/>
            <person name="Lander E."/>
        </authorList>
    </citation>
    <scope>NUCLEOTIDE SEQUENCE [LARGE SCALE GENOMIC DNA]</scope>
</reference>
<evidence type="ECO:0000256" key="3">
    <source>
        <dbReference type="ARBA" id="ARBA00022729"/>
    </source>
</evidence>
<dbReference type="GeneTree" id="ENSGT00940000164087"/>
<dbReference type="PANTHER" id="PTHR11010:SF117">
    <property type="entry name" value="SERINE PROTEASE 16"/>
    <property type="match status" value="1"/>
</dbReference>
<keyword evidence="4" id="KW-0378">Hydrolase</keyword>
<reference evidence="6" key="2">
    <citation type="submission" date="2025-08" db="UniProtKB">
        <authorList>
            <consortium name="Ensembl"/>
        </authorList>
    </citation>
    <scope>IDENTIFICATION</scope>
</reference>
<dbReference type="HOGENOM" id="CLU_1651565_0_0_1"/>
<organism evidence="6 7">
    <name type="scientific">Ciona savignyi</name>
    <name type="common">Pacific transparent sea squirt</name>
    <dbReference type="NCBI Taxonomy" id="51511"/>
    <lineage>
        <taxon>Eukaryota</taxon>
        <taxon>Metazoa</taxon>
        <taxon>Chordata</taxon>
        <taxon>Tunicata</taxon>
        <taxon>Ascidiacea</taxon>
        <taxon>Phlebobranchia</taxon>
        <taxon>Cionidae</taxon>
        <taxon>Ciona</taxon>
    </lineage>
</organism>
<dbReference type="GO" id="GO:0006508">
    <property type="term" value="P:proteolysis"/>
    <property type="evidence" value="ECO:0007669"/>
    <property type="project" value="UniProtKB-KW"/>
</dbReference>
<name>H2Y480_CIOSA</name>
<dbReference type="Pfam" id="PF05577">
    <property type="entry name" value="Peptidase_S28"/>
    <property type="match status" value="1"/>
</dbReference>
<dbReference type="InterPro" id="IPR008758">
    <property type="entry name" value="Peptidase_S28"/>
</dbReference>
<sequence>MRQWTYQTCAEFGWFQTTDSKNQPFHGFPLKLSLEICEEVFGIGAEQLNRGIQRSLENYGGVAIAGLVTNVTLYNGKIDPWSAVSYVRNNGNFQNEISLSDAPLVHSMSKPTLTSVGIRSIVVPDTAHCAIMYPASPHDSQYLKQARLEVERELKAWLGL</sequence>
<dbReference type="GO" id="GO:0070008">
    <property type="term" value="F:serine-type exopeptidase activity"/>
    <property type="evidence" value="ECO:0007669"/>
    <property type="project" value="InterPro"/>
</dbReference>
<dbReference type="Gene3D" id="1.20.120.980">
    <property type="entry name" value="Serine carboxypeptidase S28, SKS domain"/>
    <property type="match status" value="1"/>
</dbReference>
<keyword evidence="2" id="KW-0645">Protease</keyword>
<keyword evidence="5" id="KW-0325">Glycoprotein</keyword>
<accession>H2Y480</accession>
<keyword evidence="7" id="KW-1185">Reference proteome</keyword>
<dbReference type="Gene3D" id="3.40.50.1820">
    <property type="entry name" value="alpha/beta hydrolase"/>
    <property type="match status" value="1"/>
</dbReference>
<evidence type="ECO:0000313" key="7">
    <source>
        <dbReference type="Proteomes" id="UP000007875"/>
    </source>
</evidence>
<reference evidence="6" key="3">
    <citation type="submission" date="2025-09" db="UniProtKB">
        <authorList>
            <consortium name="Ensembl"/>
        </authorList>
    </citation>
    <scope>IDENTIFICATION</scope>
</reference>
<proteinExistence type="inferred from homology"/>